<keyword evidence="3" id="KW-1185">Reference proteome</keyword>
<dbReference type="OrthoDB" id="140980at2"/>
<name>A0A5N3PCH6_9HYPH</name>
<dbReference type="AlphaFoldDB" id="A0A5N3PCH6"/>
<evidence type="ECO:0000256" key="1">
    <source>
        <dbReference type="SAM" id="Phobius"/>
    </source>
</evidence>
<dbReference type="PANTHER" id="PTHR43044">
    <property type="match status" value="1"/>
</dbReference>
<feature type="transmembrane region" description="Helical" evidence="1">
    <location>
        <begin position="201"/>
        <end position="220"/>
    </location>
</feature>
<feature type="transmembrane region" description="Helical" evidence="1">
    <location>
        <begin position="292"/>
        <end position="313"/>
    </location>
</feature>
<protein>
    <submittedName>
        <fullName evidence="2">Uncharacterized protein</fullName>
    </submittedName>
</protein>
<keyword evidence="1" id="KW-1133">Transmembrane helix</keyword>
<feature type="transmembrane region" description="Helical" evidence="1">
    <location>
        <begin position="98"/>
        <end position="121"/>
    </location>
</feature>
<feature type="transmembrane region" description="Helical" evidence="1">
    <location>
        <begin position="133"/>
        <end position="151"/>
    </location>
</feature>
<keyword evidence="1" id="KW-0812">Transmembrane</keyword>
<dbReference type="Proteomes" id="UP000325684">
    <property type="component" value="Unassembled WGS sequence"/>
</dbReference>
<reference evidence="2 3" key="1">
    <citation type="journal article" date="2019" name="Microorganisms">
        <title>Genome Insights into the Novel Species Microvirga brassicacearum, a Rapeseed Endophyte with Biotechnological Potential.</title>
        <authorList>
            <person name="Jimenez-Gomez A."/>
            <person name="Saati-Santamaria Z."/>
            <person name="Igual J.M."/>
            <person name="Rivas R."/>
            <person name="Mateos P.F."/>
            <person name="Garcia-Fraile P."/>
        </authorList>
    </citation>
    <scope>NUCLEOTIDE SEQUENCE [LARGE SCALE GENOMIC DNA]</scope>
    <source>
        <strain evidence="2 3">CDVBN77</strain>
    </source>
</reference>
<accession>A0A5N3PCH6</accession>
<feature type="transmembrane region" description="Helical" evidence="1">
    <location>
        <begin position="57"/>
        <end position="78"/>
    </location>
</feature>
<feature type="transmembrane region" description="Helical" evidence="1">
    <location>
        <begin position="27"/>
        <end position="45"/>
    </location>
</feature>
<dbReference type="RefSeq" id="WP_150943466.1">
    <property type="nucleotide sequence ID" value="NZ_VCMV01000013.1"/>
</dbReference>
<organism evidence="2 3">
    <name type="scientific">Microvirga brassicacearum</name>
    <dbReference type="NCBI Taxonomy" id="2580413"/>
    <lineage>
        <taxon>Bacteria</taxon>
        <taxon>Pseudomonadati</taxon>
        <taxon>Pseudomonadota</taxon>
        <taxon>Alphaproteobacteria</taxon>
        <taxon>Hyphomicrobiales</taxon>
        <taxon>Methylobacteriaceae</taxon>
        <taxon>Microvirga</taxon>
    </lineage>
</organism>
<dbReference type="PANTHER" id="PTHR43044:SF1">
    <property type="entry name" value="QUINOL:CYTOCHROME C OXIDOREDUCTASE QUINONE-BINDING SUBUNIT 2"/>
    <property type="match status" value="1"/>
</dbReference>
<dbReference type="EMBL" id="VCMV01000013">
    <property type="protein sequence ID" value="KAB0267429.1"/>
    <property type="molecule type" value="Genomic_DNA"/>
</dbReference>
<feature type="transmembrane region" description="Helical" evidence="1">
    <location>
        <begin position="240"/>
        <end position="258"/>
    </location>
</feature>
<comment type="caution">
    <text evidence="2">The sequence shown here is derived from an EMBL/GenBank/DDBJ whole genome shotgun (WGS) entry which is preliminary data.</text>
</comment>
<evidence type="ECO:0000313" key="3">
    <source>
        <dbReference type="Proteomes" id="UP000325684"/>
    </source>
</evidence>
<feature type="transmembrane region" description="Helical" evidence="1">
    <location>
        <begin position="157"/>
        <end position="181"/>
    </location>
</feature>
<feature type="transmembrane region" description="Helical" evidence="1">
    <location>
        <begin position="265"/>
        <end position="286"/>
    </location>
</feature>
<keyword evidence="1" id="KW-0472">Membrane</keyword>
<proteinExistence type="predicted"/>
<evidence type="ECO:0000313" key="2">
    <source>
        <dbReference type="EMBL" id="KAB0267429.1"/>
    </source>
</evidence>
<gene>
    <name evidence="2" type="ORF">FEZ63_08955</name>
</gene>
<sequence length="327" mass="35286">MGLAILGAGLVFHQASTLDATYVVFISLAGLAMGSIALLMIGHLMQEQWLAPVRAEAEAAGLTAPLLLFIGIPLAFGLDQLFPWARGADLPPERASFLSPSFFIVRTIIYLGVCSGIAFWLIRTRNLRHTSAIGLVLLAPIMTFAAYDWVLSREPQWWFSLFGFAFAVSQLLAALAGAMLITLLKGERGSPQGMASLERALLTLALLALWTWFAQFLIVWMANLPSEAAWYLARASKAGLGLAGGALATMILAIVILVPSGFSRFGMIIGSALVLLQHGLHMIWILQPPAVSFGLVPAAGTAMLWTGAFMVLLRSRWRREDALIAPL</sequence>